<evidence type="ECO:0000256" key="1">
    <source>
        <dbReference type="SAM" id="Phobius"/>
    </source>
</evidence>
<evidence type="ECO:0000313" key="3">
    <source>
        <dbReference type="Proteomes" id="UP001251524"/>
    </source>
</evidence>
<dbReference type="RefSeq" id="WP_310060277.1">
    <property type="nucleotide sequence ID" value="NZ_JAVDVY010000001.1"/>
</dbReference>
<keyword evidence="1" id="KW-1133">Transmembrane helix</keyword>
<protein>
    <submittedName>
        <fullName evidence="2">Uncharacterized membrane protein YbhN (UPF0104 family)</fullName>
    </submittedName>
</protein>
<proteinExistence type="predicted"/>
<dbReference type="Proteomes" id="UP001251524">
    <property type="component" value="Unassembled WGS sequence"/>
</dbReference>
<feature type="transmembrane region" description="Helical" evidence="1">
    <location>
        <begin position="85"/>
        <end position="106"/>
    </location>
</feature>
<name>A0ABU1W9Z3_9GAMM</name>
<feature type="transmembrane region" description="Helical" evidence="1">
    <location>
        <begin position="43"/>
        <end position="65"/>
    </location>
</feature>
<keyword evidence="1" id="KW-0812">Transmembrane</keyword>
<evidence type="ECO:0000313" key="2">
    <source>
        <dbReference type="EMBL" id="MDR7134287.1"/>
    </source>
</evidence>
<feature type="transmembrane region" description="Helical" evidence="1">
    <location>
        <begin position="231"/>
        <end position="249"/>
    </location>
</feature>
<sequence>MTAHRSRMRRVRRVAFAVFLVIAGVLLVRYALTVDWPQVAQALARYGASTLLLAMVLVAASYLLFCAYDLAARRYSHHTLPTGRVMAIAFTSYAFGLNIGALVGGVGFRYRLYAHAGLAVGTISRIVAFSIATNWLGYLLLAGLLFASRRIVPPPHWGLTGTVASWLGWAMLAAVAAYLLACHLTHGRVLHLRGRHFRLPSPLLAMLQLVISVSNWVVIAALLLVLMPEGIGYTAVFGALLVSAVAAAITHIPAGIGVLEAVFLALLGHLATAPALLATLLAFRACFYLVPLLVGVATYAVLESQAKRSPA</sequence>
<gene>
    <name evidence="2" type="ORF">J2X06_001471</name>
</gene>
<reference evidence="2 3" key="1">
    <citation type="submission" date="2023-07" db="EMBL/GenBank/DDBJ databases">
        <title>Sorghum-associated microbial communities from plants grown in Nebraska, USA.</title>
        <authorList>
            <person name="Schachtman D."/>
        </authorList>
    </citation>
    <scope>NUCLEOTIDE SEQUENCE [LARGE SCALE GENOMIC DNA]</scope>
    <source>
        <strain evidence="2 3">BE198</strain>
    </source>
</reference>
<feature type="transmembrane region" description="Helical" evidence="1">
    <location>
        <begin position="256"/>
        <end position="276"/>
    </location>
</feature>
<comment type="caution">
    <text evidence="2">The sequence shown here is derived from an EMBL/GenBank/DDBJ whole genome shotgun (WGS) entry which is preliminary data.</text>
</comment>
<feature type="transmembrane region" description="Helical" evidence="1">
    <location>
        <begin position="164"/>
        <end position="182"/>
    </location>
</feature>
<feature type="transmembrane region" description="Helical" evidence="1">
    <location>
        <begin position="203"/>
        <end position="225"/>
    </location>
</feature>
<keyword evidence="1" id="KW-0472">Membrane</keyword>
<keyword evidence="3" id="KW-1185">Reference proteome</keyword>
<dbReference type="EMBL" id="JAVDVY010000001">
    <property type="protein sequence ID" value="MDR7134287.1"/>
    <property type="molecule type" value="Genomic_DNA"/>
</dbReference>
<organism evidence="2 3">
    <name type="scientific">Lysobacter niastensis</name>
    <dbReference type="NCBI Taxonomy" id="380629"/>
    <lineage>
        <taxon>Bacteria</taxon>
        <taxon>Pseudomonadati</taxon>
        <taxon>Pseudomonadota</taxon>
        <taxon>Gammaproteobacteria</taxon>
        <taxon>Lysobacterales</taxon>
        <taxon>Lysobacteraceae</taxon>
        <taxon>Lysobacter</taxon>
    </lineage>
</organism>
<accession>A0ABU1W9Z3</accession>
<feature type="transmembrane region" description="Helical" evidence="1">
    <location>
        <begin position="282"/>
        <end position="302"/>
    </location>
</feature>